<dbReference type="Pfam" id="PF14317">
    <property type="entry name" value="YcxB"/>
    <property type="match status" value="1"/>
</dbReference>
<evidence type="ECO:0000256" key="1">
    <source>
        <dbReference type="SAM" id="Phobius"/>
    </source>
</evidence>
<proteinExistence type="predicted"/>
<keyword evidence="1" id="KW-1133">Transmembrane helix</keyword>
<keyword evidence="1" id="KW-0812">Transmembrane</keyword>
<keyword evidence="1" id="KW-0472">Membrane</keyword>
<comment type="caution">
    <text evidence="3">The sequence shown here is derived from an EMBL/GenBank/DDBJ whole genome shotgun (WGS) entry which is preliminary data.</text>
</comment>
<accession>A0ABW4GZW3</accession>
<protein>
    <submittedName>
        <fullName evidence="3">YcxB family protein</fullName>
    </submittedName>
</protein>
<dbReference type="InterPro" id="IPR025588">
    <property type="entry name" value="YcxB-like_C"/>
</dbReference>
<dbReference type="RefSeq" id="WP_219538968.1">
    <property type="nucleotide sequence ID" value="NZ_JAHKRM010000052.1"/>
</dbReference>
<sequence>MDFTIRYEPAPDEVARALRQGLKRQLVMVYRILPSVLVVAGLACIWADAVFLGVGMLVAAVVAPFVATRAIRRVATRQLAYMCVPTTIRVTSEGYECRTDQYSTTMQWSMFGQVVTTPEFWLFLVNRQPAAFLPKRAFNSEQQAELIDFLAARQNAGTS</sequence>
<feature type="transmembrane region" description="Helical" evidence="1">
    <location>
        <begin position="49"/>
        <end position="67"/>
    </location>
</feature>
<feature type="domain" description="YcxB-like C-terminal" evidence="2">
    <location>
        <begin position="91"/>
        <end position="150"/>
    </location>
</feature>
<dbReference type="Proteomes" id="UP001597097">
    <property type="component" value="Unassembled WGS sequence"/>
</dbReference>
<reference evidence="4" key="1">
    <citation type="journal article" date="2019" name="Int. J. Syst. Evol. Microbiol.">
        <title>The Global Catalogue of Microorganisms (GCM) 10K type strain sequencing project: providing services to taxonomists for standard genome sequencing and annotation.</title>
        <authorList>
            <consortium name="The Broad Institute Genomics Platform"/>
            <consortium name="The Broad Institute Genome Sequencing Center for Infectious Disease"/>
            <person name="Wu L."/>
            <person name="Ma J."/>
        </authorList>
    </citation>
    <scope>NUCLEOTIDE SEQUENCE [LARGE SCALE GENOMIC DNA]</scope>
    <source>
        <strain evidence="4">CGMCC 1.15399</strain>
    </source>
</reference>
<dbReference type="EMBL" id="JBHUCM010000069">
    <property type="protein sequence ID" value="MFD1546802.1"/>
    <property type="molecule type" value="Genomic_DNA"/>
</dbReference>
<feature type="transmembrane region" description="Helical" evidence="1">
    <location>
        <begin position="26"/>
        <end position="43"/>
    </location>
</feature>
<evidence type="ECO:0000313" key="3">
    <source>
        <dbReference type="EMBL" id="MFD1546802.1"/>
    </source>
</evidence>
<gene>
    <name evidence="3" type="ORF">ACFSJ0_57870</name>
</gene>
<keyword evidence="4" id="KW-1185">Reference proteome</keyword>
<evidence type="ECO:0000259" key="2">
    <source>
        <dbReference type="Pfam" id="PF14317"/>
    </source>
</evidence>
<evidence type="ECO:0000313" key="4">
    <source>
        <dbReference type="Proteomes" id="UP001597097"/>
    </source>
</evidence>
<organism evidence="3 4">
    <name type="scientific">Nonomuraea guangzhouensis</name>
    <dbReference type="NCBI Taxonomy" id="1291555"/>
    <lineage>
        <taxon>Bacteria</taxon>
        <taxon>Bacillati</taxon>
        <taxon>Actinomycetota</taxon>
        <taxon>Actinomycetes</taxon>
        <taxon>Streptosporangiales</taxon>
        <taxon>Streptosporangiaceae</taxon>
        <taxon>Nonomuraea</taxon>
    </lineage>
</organism>
<name>A0ABW4GZW3_9ACTN</name>